<protein>
    <submittedName>
        <fullName evidence="1">Uncharacterized protein</fullName>
    </submittedName>
</protein>
<gene>
    <name evidence="1" type="ORF">SAY86_017293</name>
</gene>
<name>A0AAN7LRT3_TRANT</name>
<reference evidence="1 2" key="1">
    <citation type="journal article" date="2023" name="Hortic Res">
        <title>Pangenome of water caltrop reveals structural variations and asymmetric subgenome divergence after allopolyploidization.</title>
        <authorList>
            <person name="Zhang X."/>
            <person name="Chen Y."/>
            <person name="Wang L."/>
            <person name="Yuan Y."/>
            <person name="Fang M."/>
            <person name="Shi L."/>
            <person name="Lu R."/>
            <person name="Comes H.P."/>
            <person name="Ma Y."/>
            <person name="Chen Y."/>
            <person name="Huang G."/>
            <person name="Zhou Y."/>
            <person name="Zheng Z."/>
            <person name="Qiu Y."/>
        </authorList>
    </citation>
    <scope>NUCLEOTIDE SEQUENCE [LARGE SCALE GENOMIC DNA]</scope>
    <source>
        <strain evidence="1">F231</strain>
    </source>
</reference>
<evidence type="ECO:0000313" key="1">
    <source>
        <dbReference type="EMBL" id="KAK4789989.1"/>
    </source>
</evidence>
<accession>A0AAN7LRT3</accession>
<evidence type="ECO:0000313" key="2">
    <source>
        <dbReference type="Proteomes" id="UP001346149"/>
    </source>
</evidence>
<dbReference type="AlphaFoldDB" id="A0AAN7LRT3"/>
<sequence>MGDEPWVFQAILHMVGNLLMDSNQGGLVMMRILSDNGKQGLGRGACLKVGLATTFLIQKASPADATVTGLRKY</sequence>
<organism evidence="1 2">
    <name type="scientific">Trapa natans</name>
    <name type="common">Water chestnut</name>
    <dbReference type="NCBI Taxonomy" id="22666"/>
    <lineage>
        <taxon>Eukaryota</taxon>
        <taxon>Viridiplantae</taxon>
        <taxon>Streptophyta</taxon>
        <taxon>Embryophyta</taxon>
        <taxon>Tracheophyta</taxon>
        <taxon>Spermatophyta</taxon>
        <taxon>Magnoliopsida</taxon>
        <taxon>eudicotyledons</taxon>
        <taxon>Gunneridae</taxon>
        <taxon>Pentapetalae</taxon>
        <taxon>rosids</taxon>
        <taxon>malvids</taxon>
        <taxon>Myrtales</taxon>
        <taxon>Lythraceae</taxon>
        <taxon>Trapa</taxon>
    </lineage>
</organism>
<proteinExistence type="predicted"/>
<keyword evidence="2" id="KW-1185">Reference proteome</keyword>
<dbReference type="Proteomes" id="UP001346149">
    <property type="component" value="Unassembled WGS sequence"/>
</dbReference>
<dbReference type="EMBL" id="JAXQNO010000010">
    <property type="protein sequence ID" value="KAK4789989.1"/>
    <property type="molecule type" value="Genomic_DNA"/>
</dbReference>
<comment type="caution">
    <text evidence="1">The sequence shown here is derived from an EMBL/GenBank/DDBJ whole genome shotgun (WGS) entry which is preliminary data.</text>
</comment>